<dbReference type="SUPFAM" id="SSF103481">
    <property type="entry name" value="Multidrug resistance efflux transporter EmrE"/>
    <property type="match status" value="2"/>
</dbReference>
<keyword evidence="3" id="KW-1003">Cell membrane</keyword>
<evidence type="ECO:0000256" key="4">
    <source>
        <dbReference type="ARBA" id="ARBA00022692"/>
    </source>
</evidence>
<comment type="caution">
    <text evidence="9">The sequence shown here is derived from an EMBL/GenBank/DDBJ whole genome shotgun (WGS) entry which is preliminary data.</text>
</comment>
<keyword evidence="12" id="KW-1185">Reference proteome</keyword>
<evidence type="ECO:0000256" key="7">
    <source>
        <dbReference type="SAM" id="Phobius"/>
    </source>
</evidence>
<feature type="transmembrane region" description="Helical" evidence="7">
    <location>
        <begin position="143"/>
        <end position="165"/>
    </location>
</feature>
<dbReference type="PANTHER" id="PTHR32322:SF18">
    <property type="entry name" value="S-ADENOSYLMETHIONINE_S-ADENOSYLHOMOCYSTEINE TRANSPORTER"/>
    <property type="match status" value="1"/>
</dbReference>
<feature type="transmembrane region" description="Helical" evidence="7">
    <location>
        <begin position="258"/>
        <end position="277"/>
    </location>
</feature>
<dbReference type="EMBL" id="LROR01000038">
    <property type="protein sequence ID" value="OBR95220.1"/>
    <property type="molecule type" value="Genomic_DNA"/>
</dbReference>
<accession>A0A166TN93</accession>
<dbReference type="PATRIC" id="fig|1705578.3.peg.3875"/>
<organism evidence="9 11">
    <name type="scientific">Clostridium coskatii</name>
    <dbReference type="NCBI Taxonomy" id="1705578"/>
    <lineage>
        <taxon>Bacteria</taxon>
        <taxon>Bacillati</taxon>
        <taxon>Bacillota</taxon>
        <taxon>Clostridia</taxon>
        <taxon>Eubacteriales</taxon>
        <taxon>Clostridiaceae</taxon>
        <taxon>Clostridium</taxon>
    </lineage>
</organism>
<feature type="transmembrane region" description="Helical" evidence="7">
    <location>
        <begin position="283"/>
        <end position="301"/>
    </location>
</feature>
<feature type="transmembrane region" description="Helical" evidence="7">
    <location>
        <begin position="114"/>
        <end position="131"/>
    </location>
</feature>
<feature type="transmembrane region" description="Helical" evidence="7">
    <location>
        <begin position="51"/>
        <end position="70"/>
    </location>
</feature>
<evidence type="ECO:0000256" key="5">
    <source>
        <dbReference type="ARBA" id="ARBA00022989"/>
    </source>
</evidence>
<keyword evidence="6 7" id="KW-0472">Membrane</keyword>
<keyword evidence="4 7" id="KW-0812">Transmembrane</keyword>
<dbReference type="Proteomes" id="UP000077384">
    <property type="component" value="Unassembled WGS sequence"/>
</dbReference>
<evidence type="ECO:0000313" key="9">
    <source>
        <dbReference type="EMBL" id="OAA93891.1"/>
    </source>
</evidence>
<dbReference type="Pfam" id="PF00892">
    <property type="entry name" value="EamA"/>
    <property type="match status" value="2"/>
</dbReference>
<dbReference type="InterPro" id="IPR050638">
    <property type="entry name" value="AA-Vitamin_Transporters"/>
</dbReference>
<evidence type="ECO:0000256" key="1">
    <source>
        <dbReference type="ARBA" id="ARBA00004651"/>
    </source>
</evidence>
<dbReference type="Proteomes" id="UP000093694">
    <property type="component" value="Unassembled WGS sequence"/>
</dbReference>
<evidence type="ECO:0000256" key="2">
    <source>
        <dbReference type="ARBA" id="ARBA00007362"/>
    </source>
</evidence>
<keyword evidence="5 7" id="KW-1133">Transmembrane helix</keyword>
<feature type="transmembrane region" description="Helical" evidence="7">
    <location>
        <begin position="171"/>
        <end position="187"/>
    </location>
</feature>
<reference evidence="9 11" key="1">
    <citation type="journal article" date="2015" name="Biotechnol. Bioeng.">
        <title>Genome sequence and phenotypic characterization of Caulobacter segnis.</title>
        <authorList>
            <person name="Patel S."/>
            <person name="Fletcher B."/>
            <person name="Scott D.C."/>
            <person name="Ely B."/>
        </authorList>
    </citation>
    <scope>NUCLEOTIDE SEQUENCE [LARGE SCALE GENOMIC DNA]</scope>
    <source>
        <strain evidence="9 11">PS02</strain>
    </source>
</reference>
<proteinExistence type="inferred from homology"/>
<sequence length="306" mass="33321">MDNKSFFTNKKIVILLASFCCILWGSAYPGVKSGYALFKIGPKDIFSELSFAGYRFILAGLIVLIVALFSSKNIFSITKKNVKQIILLGLTQTTLEYIFFYIGLANTTGSKGSIMNSTGTFFSVVLAHFLYKNDRINTKKAIGCILGFIGVLIVNFSSELLSFSFKFTGEGFIILSAFVFSASSIYGKQICKNIDSVLVTGYQLLIGGLALLALGIFNKGYVTNFTIGSTAILLYLAILSAAAFSIWTVLLKYNKVGFISMFNFVIPVAGTILSSIFLGESIINVENIAALVFVCIGIFIVNRDSK</sequence>
<feature type="domain" description="EamA" evidence="8">
    <location>
        <begin position="12"/>
        <end position="155"/>
    </location>
</feature>
<evidence type="ECO:0000313" key="12">
    <source>
        <dbReference type="Proteomes" id="UP000093694"/>
    </source>
</evidence>
<dbReference type="EMBL" id="LITQ01000009">
    <property type="protein sequence ID" value="OAA93891.1"/>
    <property type="molecule type" value="Genomic_DNA"/>
</dbReference>
<comment type="similarity">
    <text evidence="2">Belongs to the EamA transporter family.</text>
</comment>
<feature type="transmembrane region" description="Helical" evidence="7">
    <location>
        <begin position="199"/>
        <end position="217"/>
    </location>
</feature>
<evidence type="ECO:0000256" key="3">
    <source>
        <dbReference type="ARBA" id="ARBA00022475"/>
    </source>
</evidence>
<evidence type="ECO:0000313" key="11">
    <source>
        <dbReference type="Proteomes" id="UP000077384"/>
    </source>
</evidence>
<protein>
    <submittedName>
        <fullName evidence="9 10">Inner membrane transporter yiJE</fullName>
    </submittedName>
</protein>
<dbReference type="InterPro" id="IPR037185">
    <property type="entry name" value="EmrE-like"/>
</dbReference>
<feature type="transmembrane region" description="Helical" evidence="7">
    <location>
        <begin position="82"/>
        <end position="102"/>
    </location>
</feature>
<evidence type="ECO:0000313" key="10">
    <source>
        <dbReference type="EMBL" id="OBR95220.1"/>
    </source>
</evidence>
<dbReference type="RefSeq" id="WP_063600569.1">
    <property type="nucleotide sequence ID" value="NZ_LITQ01000009.1"/>
</dbReference>
<name>A0A166TN93_9CLOT</name>
<evidence type="ECO:0000256" key="6">
    <source>
        <dbReference type="ARBA" id="ARBA00023136"/>
    </source>
</evidence>
<feature type="domain" description="EamA" evidence="8">
    <location>
        <begin position="169"/>
        <end position="302"/>
    </location>
</feature>
<dbReference type="AlphaFoldDB" id="A0A166TN93"/>
<reference evidence="10 12" key="2">
    <citation type="journal article" date="2016" name="Front. Microbiol.">
        <title>Industrial Acetogenic Biocatalysts: A Comparative Metabolic and Genomic Analysis.</title>
        <authorList>
            <person name="Bengelsdorf F."/>
            <person name="Poehlein A."/>
            <person name="Sonja S."/>
            <person name="Erz C."/>
            <person name="Hummel T."/>
            <person name="Hoffmeister S."/>
            <person name="Daniel R."/>
            <person name="Durre P."/>
        </authorList>
    </citation>
    <scope>NUCLEOTIDE SEQUENCE [LARGE SCALE GENOMIC DNA]</scope>
    <source>
        <strain evidence="10 12">PTA-10522</strain>
    </source>
</reference>
<dbReference type="InterPro" id="IPR000620">
    <property type="entry name" value="EamA_dom"/>
</dbReference>
<dbReference type="GO" id="GO:0005886">
    <property type="term" value="C:plasma membrane"/>
    <property type="evidence" value="ECO:0007669"/>
    <property type="project" value="UniProtKB-SubCell"/>
</dbReference>
<feature type="transmembrane region" description="Helical" evidence="7">
    <location>
        <begin position="232"/>
        <end position="251"/>
    </location>
</feature>
<gene>
    <name evidence="9" type="primary">yijE_2</name>
    <name evidence="10" type="ORF">CLCOS_15440</name>
    <name evidence="9" type="ORF">WX73_03801</name>
</gene>
<dbReference type="PANTHER" id="PTHR32322">
    <property type="entry name" value="INNER MEMBRANE TRANSPORTER"/>
    <property type="match status" value="1"/>
</dbReference>
<evidence type="ECO:0000259" key="8">
    <source>
        <dbReference type="Pfam" id="PF00892"/>
    </source>
</evidence>
<comment type="subcellular location">
    <subcellularLocation>
        <location evidence="1">Cell membrane</location>
        <topology evidence="1">Multi-pass membrane protein</topology>
    </subcellularLocation>
</comment>